<evidence type="ECO:0000313" key="3">
    <source>
        <dbReference type="Proteomes" id="UP000247233"/>
    </source>
</evidence>
<feature type="transmembrane region" description="Helical" evidence="1">
    <location>
        <begin position="6"/>
        <end position="27"/>
    </location>
</feature>
<dbReference type="RefSeq" id="XP_025400527.1">
    <property type="nucleotide sequence ID" value="XM_025542875.1"/>
</dbReference>
<keyword evidence="1" id="KW-1133">Transmembrane helix</keyword>
<reference evidence="2 3" key="1">
    <citation type="submission" date="2016-12" db="EMBL/GenBank/DDBJ databases">
        <title>The genomes of Aspergillus section Nigri reveals drivers in fungal speciation.</title>
        <authorList>
            <consortium name="DOE Joint Genome Institute"/>
            <person name="Vesth T.C."/>
            <person name="Nybo J."/>
            <person name="Theobald S."/>
            <person name="Brandl J."/>
            <person name="Frisvad J.C."/>
            <person name="Nielsen K.F."/>
            <person name="Lyhne E.K."/>
            <person name="Kogle M.E."/>
            <person name="Kuo A."/>
            <person name="Riley R."/>
            <person name="Clum A."/>
            <person name="Nolan M."/>
            <person name="Lipzen A."/>
            <person name="Salamov A."/>
            <person name="Henrissat B."/>
            <person name="Wiebenga A."/>
            <person name="De Vries R.P."/>
            <person name="Grigoriev I.V."/>
            <person name="Mortensen U.H."/>
            <person name="Andersen M.R."/>
            <person name="Baker S.E."/>
        </authorList>
    </citation>
    <scope>NUCLEOTIDE SEQUENCE [LARGE SCALE GENOMIC DNA]</scope>
    <source>
        <strain evidence="2 3">CBS 117.55</strain>
    </source>
</reference>
<dbReference type="GeneID" id="37065112"/>
<comment type="caution">
    <text evidence="2">The sequence shown here is derived from an EMBL/GenBank/DDBJ whole genome shotgun (WGS) entry which is preliminary data.</text>
</comment>
<evidence type="ECO:0000313" key="2">
    <source>
        <dbReference type="EMBL" id="PWY85975.1"/>
    </source>
</evidence>
<sequence length="83" mass="9592">MYPTSLFPFFLILISFSFSLSLFIFFFLSIYFSFKVAFTVPILFDVIFLLYPPPSPPTTIYLLLNPQSEIAFIRSGWATICTI</sequence>
<evidence type="ECO:0000256" key="1">
    <source>
        <dbReference type="SAM" id="Phobius"/>
    </source>
</evidence>
<keyword evidence="1" id="KW-0472">Membrane</keyword>
<organism evidence="2 3">
    <name type="scientific">Aspergillus heteromorphus CBS 117.55</name>
    <dbReference type="NCBI Taxonomy" id="1448321"/>
    <lineage>
        <taxon>Eukaryota</taxon>
        <taxon>Fungi</taxon>
        <taxon>Dikarya</taxon>
        <taxon>Ascomycota</taxon>
        <taxon>Pezizomycotina</taxon>
        <taxon>Eurotiomycetes</taxon>
        <taxon>Eurotiomycetidae</taxon>
        <taxon>Eurotiales</taxon>
        <taxon>Aspergillaceae</taxon>
        <taxon>Aspergillus</taxon>
        <taxon>Aspergillus subgen. Circumdati</taxon>
    </lineage>
</organism>
<gene>
    <name evidence="2" type="ORF">BO70DRAFT_360793</name>
</gene>
<dbReference type="EMBL" id="MSFL01000008">
    <property type="protein sequence ID" value="PWY85975.1"/>
    <property type="molecule type" value="Genomic_DNA"/>
</dbReference>
<dbReference type="Proteomes" id="UP000247233">
    <property type="component" value="Unassembled WGS sequence"/>
</dbReference>
<proteinExistence type="predicted"/>
<keyword evidence="1" id="KW-0812">Transmembrane</keyword>
<keyword evidence="3" id="KW-1185">Reference proteome</keyword>
<dbReference type="AlphaFoldDB" id="A0A317WIU1"/>
<protein>
    <submittedName>
        <fullName evidence="2">Uncharacterized protein</fullName>
    </submittedName>
</protein>
<dbReference type="VEuPathDB" id="FungiDB:BO70DRAFT_360793"/>
<accession>A0A317WIU1</accession>
<name>A0A317WIU1_9EURO</name>